<dbReference type="Gene3D" id="1.10.287.70">
    <property type="match status" value="1"/>
</dbReference>
<name>A0A9E7PK17_9EURY</name>
<keyword evidence="6" id="KW-0851">Voltage-gated channel</keyword>
<evidence type="ECO:0000313" key="15">
    <source>
        <dbReference type="EMBL" id="UUX91150.1"/>
    </source>
</evidence>
<dbReference type="GeneID" id="74307451"/>
<protein>
    <submittedName>
        <fullName evidence="15">Ion transporter</fullName>
    </submittedName>
</protein>
<evidence type="ECO:0000256" key="4">
    <source>
        <dbReference type="ARBA" id="ARBA00022692"/>
    </source>
</evidence>
<dbReference type="GO" id="GO:0008076">
    <property type="term" value="C:voltage-gated potassium channel complex"/>
    <property type="evidence" value="ECO:0007669"/>
    <property type="project" value="InterPro"/>
</dbReference>
<feature type="domain" description="Ion transport" evidence="14">
    <location>
        <begin position="29"/>
        <end position="254"/>
    </location>
</feature>
<reference evidence="15" key="1">
    <citation type="submission" date="2022-04" db="EMBL/GenBank/DDBJ databases">
        <title>Complete genome of Methanoplanus endosymbiosus DSM 3599.</title>
        <authorList>
            <person name="Chen S.-C."/>
            <person name="You Y.-T."/>
            <person name="Zhou Y.-Z."/>
            <person name="Lai M.-C."/>
        </authorList>
    </citation>
    <scope>NUCLEOTIDE SEQUENCE</scope>
    <source>
        <strain evidence="15">DSM 3599</strain>
    </source>
</reference>
<keyword evidence="3" id="KW-0633">Potassium transport</keyword>
<feature type="transmembrane region" description="Helical" evidence="13">
    <location>
        <begin position="30"/>
        <end position="48"/>
    </location>
</feature>
<feature type="region of interest" description="Disordered" evidence="12">
    <location>
        <begin position="255"/>
        <end position="296"/>
    </location>
</feature>
<dbReference type="PANTHER" id="PTHR11537">
    <property type="entry name" value="VOLTAGE-GATED POTASSIUM CHANNEL"/>
    <property type="match status" value="1"/>
</dbReference>
<feature type="compositionally biased region" description="Basic and acidic residues" evidence="12">
    <location>
        <begin position="255"/>
        <end position="281"/>
    </location>
</feature>
<dbReference type="SUPFAM" id="SSF81324">
    <property type="entry name" value="Voltage-gated potassium channels"/>
    <property type="match status" value="1"/>
</dbReference>
<feature type="transmembrane region" description="Helical" evidence="13">
    <location>
        <begin position="166"/>
        <end position="184"/>
    </location>
</feature>
<keyword evidence="10 13" id="KW-0472">Membrane</keyword>
<evidence type="ECO:0000256" key="7">
    <source>
        <dbReference type="ARBA" id="ARBA00022958"/>
    </source>
</evidence>
<feature type="transmembrane region" description="Helical" evidence="13">
    <location>
        <begin position="100"/>
        <end position="118"/>
    </location>
</feature>
<organism evidence="15 16">
    <name type="scientific">Methanoplanus endosymbiosus</name>
    <dbReference type="NCBI Taxonomy" id="33865"/>
    <lineage>
        <taxon>Archaea</taxon>
        <taxon>Methanobacteriati</taxon>
        <taxon>Methanobacteriota</taxon>
        <taxon>Stenosarchaea group</taxon>
        <taxon>Methanomicrobia</taxon>
        <taxon>Methanomicrobiales</taxon>
        <taxon>Methanomicrobiaceae</taxon>
        <taxon>Methanoplanus</taxon>
    </lineage>
</organism>
<keyword evidence="2" id="KW-0813">Transport</keyword>
<evidence type="ECO:0000256" key="10">
    <source>
        <dbReference type="ARBA" id="ARBA00023136"/>
    </source>
</evidence>
<dbReference type="Pfam" id="PF00520">
    <property type="entry name" value="Ion_trans"/>
    <property type="match status" value="1"/>
</dbReference>
<dbReference type="KEGG" id="mend:L6E24_07085"/>
<keyword evidence="5" id="KW-0631">Potassium channel</keyword>
<dbReference type="PRINTS" id="PR00169">
    <property type="entry name" value="KCHANNEL"/>
</dbReference>
<dbReference type="GO" id="GO:0005249">
    <property type="term" value="F:voltage-gated potassium channel activity"/>
    <property type="evidence" value="ECO:0007669"/>
    <property type="project" value="InterPro"/>
</dbReference>
<accession>A0A9E7PK17</accession>
<comment type="subcellular location">
    <subcellularLocation>
        <location evidence="1">Membrane</location>
        <topology evidence="1">Multi-pass membrane protein</topology>
    </subcellularLocation>
</comment>
<dbReference type="PANTHER" id="PTHR11537:SF254">
    <property type="entry name" value="POTASSIUM VOLTAGE-GATED CHANNEL PROTEIN SHAB"/>
    <property type="match status" value="1"/>
</dbReference>
<proteinExistence type="predicted"/>
<evidence type="ECO:0000256" key="13">
    <source>
        <dbReference type="SAM" id="Phobius"/>
    </source>
</evidence>
<evidence type="ECO:0000256" key="5">
    <source>
        <dbReference type="ARBA" id="ARBA00022826"/>
    </source>
</evidence>
<evidence type="ECO:0000256" key="12">
    <source>
        <dbReference type="SAM" id="MobiDB-lite"/>
    </source>
</evidence>
<evidence type="ECO:0000313" key="16">
    <source>
        <dbReference type="Proteomes" id="UP001060368"/>
    </source>
</evidence>
<keyword evidence="16" id="KW-1185">Reference proteome</keyword>
<dbReference type="InterPro" id="IPR027359">
    <property type="entry name" value="Volt_channel_dom_sf"/>
</dbReference>
<feature type="transmembrane region" description="Helical" evidence="13">
    <location>
        <begin position="60"/>
        <end position="79"/>
    </location>
</feature>
<dbReference type="AlphaFoldDB" id="A0A9E7PK17"/>
<dbReference type="Gene3D" id="1.20.120.350">
    <property type="entry name" value="Voltage-gated potassium channels. Chain C"/>
    <property type="match status" value="1"/>
</dbReference>
<evidence type="ECO:0000256" key="2">
    <source>
        <dbReference type="ARBA" id="ARBA00022448"/>
    </source>
</evidence>
<evidence type="ECO:0000256" key="1">
    <source>
        <dbReference type="ARBA" id="ARBA00004141"/>
    </source>
</evidence>
<dbReference type="FunFam" id="1.10.287.70:FF:000028">
    <property type="entry name" value="potassium voltage-gated channel subfamily D member 3"/>
    <property type="match status" value="1"/>
</dbReference>
<evidence type="ECO:0000256" key="9">
    <source>
        <dbReference type="ARBA" id="ARBA00023065"/>
    </source>
</evidence>
<evidence type="ECO:0000256" key="11">
    <source>
        <dbReference type="ARBA" id="ARBA00023303"/>
    </source>
</evidence>
<gene>
    <name evidence="15" type="ORF">L6E24_07085</name>
</gene>
<sequence length="313" mass="35690">MKGTTEVKKIRRMVYGVMSESAPENPLKKIFNYLMFLVITVNIIFVNLETIPNLSSAILNLFYAFYGLSMLIFVAEYILRVWFSVEDERYKYSIKGRIKYILSPYAIIDLLVLIPFLIPDLIPADYKTNALRLLKLFIILKLIRYSQSLQGITKVFCSKKKELAMLIYMLFFLLVLVSTLMYYVENKAQPESFSSIPATMWWGVITLTTVGYGDMYPITPLGKILGALVAILGIGLFALPAGILASGFYEQFSDKKEEEEKMEDNQENEKDPGTTDKDRSGNEPQYNNSDDPDINMIKCPDCGAEIMLTVNKR</sequence>
<evidence type="ECO:0000256" key="6">
    <source>
        <dbReference type="ARBA" id="ARBA00022882"/>
    </source>
</evidence>
<keyword evidence="4 13" id="KW-0812">Transmembrane</keyword>
<dbReference type="Proteomes" id="UP001060368">
    <property type="component" value="Chromosome"/>
</dbReference>
<keyword evidence="11" id="KW-0407">Ion channel</keyword>
<dbReference type="EMBL" id="CP096115">
    <property type="protein sequence ID" value="UUX91150.1"/>
    <property type="molecule type" value="Genomic_DNA"/>
</dbReference>
<dbReference type="InterPro" id="IPR005821">
    <property type="entry name" value="Ion_trans_dom"/>
</dbReference>
<feature type="transmembrane region" description="Helical" evidence="13">
    <location>
        <begin position="225"/>
        <end position="249"/>
    </location>
</feature>
<evidence type="ECO:0000259" key="14">
    <source>
        <dbReference type="Pfam" id="PF00520"/>
    </source>
</evidence>
<dbReference type="GO" id="GO:0001508">
    <property type="term" value="P:action potential"/>
    <property type="evidence" value="ECO:0007669"/>
    <property type="project" value="TreeGrafter"/>
</dbReference>
<dbReference type="RefSeq" id="WP_257741302.1">
    <property type="nucleotide sequence ID" value="NZ_CP096115.1"/>
</dbReference>
<feature type="transmembrane region" description="Helical" evidence="13">
    <location>
        <begin position="196"/>
        <end position="213"/>
    </location>
</feature>
<evidence type="ECO:0000256" key="8">
    <source>
        <dbReference type="ARBA" id="ARBA00022989"/>
    </source>
</evidence>
<keyword evidence="8 13" id="KW-1133">Transmembrane helix</keyword>
<keyword evidence="7" id="KW-0630">Potassium</keyword>
<evidence type="ECO:0000256" key="3">
    <source>
        <dbReference type="ARBA" id="ARBA00022538"/>
    </source>
</evidence>
<keyword evidence="9" id="KW-0406">Ion transport</keyword>
<dbReference type="InterPro" id="IPR028325">
    <property type="entry name" value="VG_K_chnl"/>
</dbReference>